<dbReference type="RefSeq" id="XP_033178830.1">
    <property type="nucleotide sequence ID" value="XM_033322939.1"/>
</dbReference>
<evidence type="ECO:0000256" key="1">
    <source>
        <dbReference type="SAM" id="MobiDB-lite"/>
    </source>
</evidence>
<organism evidence="2 3">
    <name type="scientific">Bombus impatiens</name>
    <name type="common">Bumblebee</name>
    <dbReference type="NCBI Taxonomy" id="132113"/>
    <lineage>
        <taxon>Eukaryota</taxon>
        <taxon>Metazoa</taxon>
        <taxon>Ecdysozoa</taxon>
        <taxon>Arthropoda</taxon>
        <taxon>Hexapoda</taxon>
        <taxon>Insecta</taxon>
        <taxon>Pterygota</taxon>
        <taxon>Neoptera</taxon>
        <taxon>Endopterygota</taxon>
        <taxon>Hymenoptera</taxon>
        <taxon>Apocrita</taxon>
        <taxon>Aculeata</taxon>
        <taxon>Apoidea</taxon>
        <taxon>Anthophila</taxon>
        <taxon>Apidae</taxon>
        <taxon>Bombus</taxon>
        <taxon>Pyrobombus</taxon>
    </lineage>
</organism>
<gene>
    <name evidence="3" type="primary">LOC105681244</name>
</gene>
<feature type="compositionally biased region" description="Basic and acidic residues" evidence="1">
    <location>
        <begin position="402"/>
        <end position="417"/>
    </location>
</feature>
<feature type="region of interest" description="Disordered" evidence="1">
    <location>
        <begin position="313"/>
        <end position="347"/>
    </location>
</feature>
<accession>A0A6P8L4G2</accession>
<feature type="region of interest" description="Disordered" evidence="1">
    <location>
        <begin position="769"/>
        <end position="797"/>
    </location>
</feature>
<keyword evidence="2" id="KW-1185">Reference proteome</keyword>
<feature type="compositionally biased region" description="Basic and acidic residues" evidence="1">
    <location>
        <begin position="637"/>
        <end position="646"/>
    </location>
</feature>
<dbReference type="GeneID" id="105681244"/>
<protein>
    <submittedName>
        <fullName evidence="3">Uncharacterized protein LOC105681244</fullName>
    </submittedName>
</protein>
<feature type="region of interest" description="Disordered" evidence="1">
    <location>
        <begin position="94"/>
        <end position="156"/>
    </location>
</feature>
<feature type="compositionally biased region" description="Basic and acidic residues" evidence="1">
    <location>
        <begin position="691"/>
        <end position="706"/>
    </location>
</feature>
<dbReference type="Proteomes" id="UP000515180">
    <property type="component" value="Unplaced"/>
</dbReference>
<dbReference type="OrthoDB" id="7698744at2759"/>
<feature type="compositionally biased region" description="Basic and acidic residues" evidence="1">
    <location>
        <begin position="788"/>
        <end position="797"/>
    </location>
</feature>
<feature type="compositionally biased region" description="Polar residues" evidence="1">
    <location>
        <begin position="550"/>
        <end position="574"/>
    </location>
</feature>
<feature type="compositionally biased region" description="Polar residues" evidence="1">
    <location>
        <begin position="592"/>
        <end position="607"/>
    </location>
</feature>
<reference evidence="3" key="1">
    <citation type="submission" date="2025-08" db="UniProtKB">
        <authorList>
            <consortium name="RefSeq"/>
        </authorList>
    </citation>
    <scope>IDENTIFICATION</scope>
</reference>
<evidence type="ECO:0000313" key="2">
    <source>
        <dbReference type="Proteomes" id="UP000515180"/>
    </source>
</evidence>
<name>A0A6P8L4G2_BOMIM</name>
<dbReference type="AlphaFoldDB" id="A0A6P8L4G2"/>
<feature type="compositionally biased region" description="Basic and acidic residues" evidence="1">
    <location>
        <begin position="196"/>
        <end position="208"/>
    </location>
</feature>
<feature type="compositionally biased region" description="Polar residues" evidence="1">
    <location>
        <begin position="653"/>
        <end position="667"/>
    </location>
</feature>
<feature type="region of interest" description="Disordered" evidence="1">
    <location>
        <begin position="402"/>
        <end position="467"/>
    </location>
</feature>
<proteinExistence type="predicted"/>
<feature type="region of interest" description="Disordered" evidence="1">
    <location>
        <begin position="522"/>
        <end position="706"/>
    </location>
</feature>
<feature type="compositionally biased region" description="Polar residues" evidence="1">
    <location>
        <begin position="769"/>
        <end position="784"/>
    </location>
</feature>
<evidence type="ECO:0000313" key="3">
    <source>
        <dbReference type="RefSeq" id="XP_033178830.1"/>
    </source>
</evidence>
<feature type="compositionally biased region" description="Basic and acidic residues" evidence="1">
    <location>
        <begin position="535"/>
        <end position="548"/>
    </location>
</feature>
<feature type="region of interest" description="Disordered" evidence="1">
    <location>
        <begin position="182"/>
        <end position="215"/>
    </location>
</feature>
<sequence length="797" mass="90810">MLRGHLSSIELFRGFFIPLFKRNLTVVSIKYAEEKDARKADGMFSWLKDFLKPDYRIDEIGSLPEYLRVKQTVINFKLEDADDQEVNAIEESYKNSELRENSSTEDVGYQTDIEENNTTTDSKPDRETLKDEDSDSISTRMLMENSVTDDANLKRERQSPLARHDLLTLTDLLNRPVRTIVSCAPRSTKPPIREPNMPEKRDKKDEKKDKKKKKPVIRMEGGVSGNCGNEATPDATCNLHDNMDVNFQWGTSLAEEVDTSRQLESKQNLNNRLHQMVNVNSFVGDSNYSSDQVSSTYDVNAIHTMRNLQLTMNSAKDTDKKNEAAVELSSGKSDKSSGTNVSNELPKEAGIESVKKILKMSPIVMKETNVDEDYNIPSNANFDVEINAWKDLVLKSKVPLDPSREDFIDPENPRRTETLSIRPEPPEPKLDVQAIPTTSDETTAEEEDPEYAKETKPNMNAKKVSSPTDVQKLDIKKLHTETFCFSKRYNNGGINGKLKFHRPLSVLDSLDNDVNLGTLNFSTNTEGGWGNFEQRVSEESRRVNREQTEGGEQSNVMKSQSTEENVTNVENTSWNENNTAQEQQQERGNFEPQEQSDPGTNFTNDLNTMGEKEIDVSFSRSQAENQVARENSVFTSPRRDSRKYETDEYINAQADNYQSNLDYSNSYGDDYYPGYESMSLEPATERQSSGRNEESARDEQQQTDDNKELFVKSSGQMENTSQYVTDNNYIKVPGDPYPYSREHFNKWRMCEQLHIGPQKTTETEEILNTPINSNTGTRIDTQQPVRKLSQDSRVRGK</sequence>
<feature type="compositionally biased region" description="Polar residues" evidence="1">
    <location>
        <begin position="618"/>
        <end position="635"/>
    </location>
</feature>
<feature type="compositionally biased region" description="Basic and acidic residues" evidence="1">
    <location>
        <begin position="122"/>
        <end position="131"/>
    </location>
</feature>